<feature type="compositionally biased region" description="Polar residues" evidence="5">
    <location>
        <begin position="554"/>
        <end position="579"/>
    </location>
</feature>
<keyword evidence="1" id="KW-0479">Metal-binding</keyword>
<sequence length="652" mass="66083">MTKLQEASTAHPDELLSPENLRALTALVSTTDDAGRLHFAANAIRALYPSGGTEPRARTLQLARCAGLIAALVAAQEPEHPVRNDSDMGTQLANALNDLMASSSDAVALATASLNSPDRRARGPGGGKRCVAELYLLNLQTCSCCIEDVTRPELDDATAAAVGYAISAMVGLKAIHDWGPGRLPAAAALPLLGGQPAVGAAAMALVLPAPAPADMVATAERFLPVALDMPGHCLRQGWRLSDPNAPTAIGVFSTPSVALRFLLECGLDSDNPSTVDALISRVPDLPRAVSAALQVAAASVGILPHPLGPLATAAARRAAGRGLRPGDPADKLRAALLLLSRLLNGEELLPLAAALDVCDAAWPVAEAAEARHPDTGVREAAMYVTCNIACHTVGRMAIGALISAAARLGIEGAEQLHATAVTFRDCAYLDDLGLGGLVSVMERLAEAGAGSLAGDEEWLAGVCEDWGQPDWEGLAGWAAARRRRRELERAGVEGGNADEATAGGGGGSSSGSSRGRDSGGGELAARSGDGEEAASRGGGLQAATDSAGGSGSGCTVQQPASGDGSQQQQQPTGDCSDQQQGSRTGKVCAVCGAAAAPGGGVLKKCSGCMAVLYCSAACQTQDWKQAGGHRATCKQLQAQRTAAPAAQNGANA</sequence>
<evidence type="ECO:0000256" key="2">
    <source>
        <dbReference type="ARBA" id="ARBA00022771"/>
    </source>
</evidence>
<evidence type="ECO:0000256" key="3">
    <source>
        <dbReference type="ARBA" id="ARBA00022833"/>
    </source>
</evidence>
<feature type="domain" description="MYND-type" evidence="6">
    <location>
        <begin position="588"/>
        <end position="633"/>
    </location>
</feature>
<dbReference type="Proteomes" id="UP000054498">
    <property type="component" value="Unassembled WGS sequence"/>
</dbReference>
<dbReference type="OrthoDB" id="420187at2759"/>
<dbReference type="PROSITE" id="PS50865">
    <property type="entry name" value="ZF_MYND_2"/>
    <property type="match status" value="1"/>
</dbReference>
<evidence type="ECO:0000256" key="1">
    <source>
        <dbReference type="ARBA" id="ARBA00022723"/>
    </source>
</evidence>
<feature type="region of interest" description="Disordered" evidence="5">
    <location>
        <begin position="489"/>
        <end position="579"/>
    </location>
</feature>
<evidence type="ECO:0000256" key="4">
    <source>
        <dbReference type="PROSITE-ProRule" id="PRU00134"/>
    </source>
</evidence>
<evidence type="ECO:0000256" key="5">
    <source>
        <dbReference type="SAM" id="MobiDB-lite"/>
    </source>
</evidence>
<dbReference type="AlphaFoldDB" id="A0A0D2NFL0"/>
<dbReference type="Pfam" id="PF01753">
    <property type="entry name" value="zf-MYND"/>
    <property type="match status" value="1"/>
</dbReference>
<organism evidence="7 8">
    <name type="scientific">Monoraphidium neglectum</name>
    <dbReference type="NCBI Taxonomy" id="145388"/>
    <lineage>
        <taxon>Eukaryota</taxon>
        <taxon>Viridiplantae</taxon>
        <taxon>Chlorophyta</taxon>
        <taxon>core chlorophytes</taxon>
        <taxon>Chlorophyceae</taxon>
        <taxon>CS clade</taxon>
        <taxon>Sphaeropleales</taxon>
        <taxon>Selenastraceae</taxon>
        <taxon>Monoraphidium</taxon>
    </lineage>
</organism>
<dbReference type="EMBL" id="KK100759">
    <property type="protein sequence ID" value="KIZ03916.1"/>
    <property type="molecule type" value="Genomic_DNA"/>
</dbReference>
<dbReference type="SUPFAM" id="SSF144232">
    <property type="entry name" value="HIT/MYND zinc finger-like"/>
    <property type="match status" value="1"/>
</dbReference>
<protein>
    <recommendedName>
        <fullName evidence="6">MYND-type domain-containing protein</fullName>
    </recommendedName>
</protein>
<name>A0A0D2NFL0_9CHLO</name>
<dbReference type="GeneID" id="25736922"/>
<keyword evidence="2 4" id="KW-0863">Zinc-finger</keyword>
<dbReference type="Gene3D" id="6.10.140.2220">
    <property type="match status" value="1"/>
</dbReference>
<dbReference type="InterPro" id="IPR002893">
    <property type="entry name" value="Znf_MYND"/>
</dbReference>
<evidence type="ECO:0000313" key="8">
    <source>
        <dbReference type="Proteomes" id="UP000054498"/>
    </source>
</evidence>
<accession>A0A0D2NFL0</accession>
<dbReference type="KEGG" id="mng:MNEG_4044"/>
<keyword evidence="3" id="KW-0862">Zinc</keyword>
<evidence type="ECO:0000259" key="6">
    <source>
        <dbReference type="PROSITE" id="PS50865"/>
    </source>
</evidence>
<dbReference type="GO" id="GO:0008270">
    <property type="term" value="F:zinc ion binding"/>
    <property type="evidence" value="ECO:0007669"/>
    <property type="project" value="UniProtKB-KW"/>
</dbReference>
<gene>
    <name evidence="7" type="ORF">MNEG_4044</name>
</gene>
<dbReference type="RefSeq" id="XP_013902935.1">
    <property type="nucleotide sequence ID" value="XM_014047481.1"/>
</dbReference>
<proteinExistence type="predicted"/>
<evidence type="ECO:0000313" key="7">
    <source>
        <dbReference type="EMBL" id="KIZ03916.1"/>
    </source>
</evidence>
<reference evidence="7 8" key="1">
    <citation type="journal article" date="2013" name="BMC Genomics">
        <title>Reconstruction of the lipid metabolism for the microalga Monoraphidium neglectum from its genome sequence reveals characteristics suitable for biofuel production.</title>
        <authorList>
            <person name="Bogen C."/>
            <person name="Al-Dilaimi A."/>
            <person name="Albersmeier A."/>
            <person name="Wichmann J."/>
            <person name="Grundmann M."/>
            <person name="Rupp O."/>
            <person name="Lauersen K.J."/>
            <person name="Blifernez-Klassen O."/>
            <person name="Kalinowski J."/>
            <person name="Goesmann A."/>
            <person name="Mussgnug J.H."/>
            <person name="Kruse O."/>
        </authorList>
    </citation>
    <scope>NUCLEOTIDE SEQUENCE [LARGE SCALE GENOMIC DNA]</scope>
    <source>
        <strain evidence="7 8">SAG 48.87</strain>
    </source>
</reference>
<keyword evidence="8" id="KW-1185">Reference proteome</keyword>